<dbReference type="Proteomes" id="UP001295684">
    <property type="component" value="Unassembled WGS sequence"/>
</dbReference>
<proteinExistence type="predicted"/>
<organism evidence="2 3">
    <name type="scientific">Euplotes crassus</name>
    <dbReference type="NCBI Taxonomy" id="5936"/>
    <lineage>
        <taxon>Eukaryota</taxon>
        <taxon>Sar</taxon>
        <taxon>Alveolata</taxon>
        <taxon>Ciliophora</taxon>
        <taxon>Intramacronucleata</taxon>
        <taxon>Spirotrichea</taxon>
        <taxon>Hypotrichia</taxon>
        <taxon>Euplotida</taxon>
        <taxon>Euplotidae</taxon>
        <taxon>Moneuplotes</taxon>
    </lineage>
</organism>
<sequence length="338" mass="39203">MSFGPNKDEKSTLQLNLQLPATELVKRRVSAFPGFNNLVQKSSSKPPKTRNNRYRVSICKDRNQLNLTSASSVPSLEEVIIPERKLRIDNLEKYITSKEKRIPVFGYPIISFHLNSQKEDKIKFLWSLIAKKIISLDTKKCLIKRFLDANKAYRDKESNVFTSFTYGSSPSKSRVSLDETDLEGSDCGSLNSSRLKKTKYTRSLKPLKNCKGKRVSSARRKSHLPYKRIQSLSRYLRNDLSKYSPTQKLKLSSPDSKREFTKQQKQLVRAALRSSIFKPLKKPSPRLTSRRGPIRFGLNESRNKDYTRRLQSQWLPKMKKTKRREKQDCYSTVLHAYS</sequence>
<dbReference type="EMBL" id="CAMPGE010012995">
    <property type="protein sequence ID" value="CAI2371747.1"/>
    <property type="molecule type" value="Genomic_DNA"/>
</dbReference>
<keyword evidence="3" id="KW-1185">Reference proteome</keyword>
<comment type="caution">
    <text evidence="2">The sequence shown here is derived from an EMBL/GenBank/DDBJ whole genome shotgun (WGS) entry which is preliminary data.</text>
</comment>
<feature type="region of interest" description="Disordered" evidence="1">
    <location>
        <begin position="280"/>
        <end position="302"/>
    </location>
</feature>
<reference evidence="2" key="1">
    <citation type="submission" date="2023-07" db="EMBL/GenBank/DDBJ databases">
        <authorList>
            <consortium name="AG Swart"/>
            <person name="Singh M."/>
            <person name="Singh A."/>
            <person name="Seah K."/>
            <person name="Emmerich C."/>
        </authorList>
    </citation>
    <scope>NUCLEOTIDE SEQUENCE</scope>
    <source>
        <strain evidence="2">DP1</strain>
    </source>
</reference>
<feature type="region of interest" description="Disordered" evidence="1">
    <location>
        <begin position="167"/>
        <end position="186"/>
    </location>
</feature>
<gene>
    <name evidence="2" type="ORF">ECRASSUSDP1_LOCUS13072</name>
</gene>
<feature type="compositionally biased region" description="Basic residues" evidence="1">
    <location>
        <begin position="280"/>
        <end position="293"/>
    </location>
</feature>
<accession>A0AAD1UN09</accession>
<evidence type="ECO:0000256" key="1">
    <source>
        <dbReference type="SAM" id="MobiDB-lite"/>
    </source>
</evidence>
<evidence type="ECO:0000313" key="2">
    <source>
        <dbReference type="EMBL" id="CAI2371747.1"/>
    </source>
</evidence>
<evidence type="ECO:0000313" key="3">
    <source>
        <dbReference type="Proteomes" id="UP001295684"/>
    </source>
</evidence>
<dbReference type="AlphaFoldDB" id="A0AAD1UN09"/>
<protein>
    <submittedName>
        <fullName evidence="2">Uncharacterized protein</fullName>
    </submittedName>
</protein>
<name>A0AAD1UN09_EUPCR</name>